<feature type="non-terminal residue" evidence="1">
    <location>
        <position position="1"/>
    </location>
</feature>
<organism evidence="1 2">
    <name type="scientific">Trifolium medium</name>
    <dbReference type="NCBI Taxonomy" id="97028"/>
    <lineage>
        <taxon>Eukaryota</taxon>
        <taxon>Viridiplantae</taxon>
        <taxon>Streptophyta</taxon>
        <taxon>Embryophyta</taxon>
        <taxon>Tracheophyta</taxon>
        <taxon>Spermatophyta</taxon>
        <taxon>Magnoliopsida</taxon>
        <taxon>eudicotyledons</taxon>
        <taxon>Gunneridae</taxon>
        <taxon>Pentapetalae</taxon>
        <taxon>rosids</taxon>
        <taxon>fabids</taxon>
        <taxon>Fabales</taxon>
        <taxon>Fabaceae</taxon>
        <taxon>Papilionoideae</taxon>
        <taxon>50 kb inversion clade</taxon>
        <taxon>NPAAA clade</taxon>
        <taxon>Hologalegina</taxon>
        <taxon>IRL clade</taxon>
        <taxon>Trifolieae</taxon>
        <taxon>Trifolium</taxon>
    </lineage>
</organism>
<evidence type="ECO:0000313" key="2">
    <source>
        <dbReference type="Proteomes" id="UP000265520"/>
    </source>
</evidence>
<dbReference type="AlphaFoldDB" id="A0A392MT32"/>
<keyword evidence="1" id="KW-0378">Hydrolase</keyword>
<dbReference type="Proteomes" id="UP000265520">
    <property type="component" value="Unassembled WGS sequence"/>
</dbReference>
<name>A0A392MT32_9FABA</name>
<dbReference type="SUPFAM" id="SSF56219">
    <property type="entry name" value="DNase I-like"/>
    <property type="match status" value="1"/>
</dbReference>
<accession>A0A392MT32</accession>
<keyword evidence="1" id="KW-0269">Exonuclease</keyword>
<dbReference type="GO" id="GO:0004519">
    <property type="term" value="F:endonuclease activity"/>
    <property type="evidence" value="ECO:0007669"/>
    <property type="project" value="UniProtKB-KW"/>
</dbReference>
<gene>
    <name evidence="1" type="ORF">A2U01_0011096</name>
</gene>
<proteinExistence type="predicted"/>
<dbReference type="Gene3D" id="3.60.10.10">
    <property type="entry name" value="Endonuclease/exonuclease/phosphatase"/>
    <property type="match status" value="1"/>
</dbReference>
<keyword evidence="2" id="KW-1185">Reference proteome</keyword>
<sequence length="396" mass="43273">GDKGDGSFLESAESEQVLEDVPTAGVYGVQDGLKFSNVYEEEEVVPLLARDGVSGPTRLDVGATSSHFVRVGCVDITNKVVGPKVLRTRKGDITINKTNSSSCKPGVQEAMDSRLGSKAHLAGPVNKAIPAKNHRKSLPGNKRSFSNLPYHKLCNLPRAVQALSRPLRKKSLKKNHCGKRLAEGAVESDSIHNSEDHSLSCSGDDTATMGINLEVVLTCQTKVETVSKSLCNSLWGSDECDWVALPAVGSSGGILSLWRKSLGSLVFSFSGEGFVGVCLDLADKQTRCGVINVYAKCNLADKRRMWKDILMTRRGFGGVIWCVVGDFNSVIDMTEQRGVGFDVLNYPSREMMEFGKFLSDMELVDMPITGRQFTWIHSNGVTLSRLDRILVSYDWF</sequence>
<keyword evidence="1" id="KW-0255">Endonuclease</keyword>
<keyword evidence="1" id="KW-0540">Nuclease</keyword>
<dbReference type="EMBL" id="LXQA010017776">
    <property type="protein sequence ID" value="MCH90185.1"/>
    <property type="molecule type" value="Genomic_DNA"/>
</dbReference>
<dbReference type="GO" id="GO:0004527">
    <property type="term" value="F:exonuclease activity"/>
    <property type="evidence" value="ECO:0007669"/>
    <property type="project" value="UniProtKB-KW"/>
</dbReference>
<reference evidence="1 2" key="1">
    <citation type="journal article" date="2018" name="Front. Plant Sci.">
        <title>Red Clover (Trifolium pratense) and Zigzag Clover (T. medium) - A Picture of Genomic Similarities and Differences.</title>
        <authorList>
            <person name="Dluhosova J."/>
            <person name="Istvanek J."/>
            <person name="Nedelnik J."/>
            <person name="Repkova J."/>
        </authorList>
    </citation>
    <scope>NUCLEOTIDE SEQUENCE [LARGE SCALE GENOMIC DNA]</scope>
    <source>
        <strain evidence="2">cv. 10/8</strain>
        <tissue evidence="1">Leaf</tissue>
    </source>
</reference>
<protein>
    <submittedName>
        <fullName evidence="1">Endonuclease/exonuclease/phosphatase family protein</fullName>
    </submittedName>
</protein>
<evidence type="ECO:0000313" key="1">
    <source>
        <dbReference type="EMBL" id="MCH90185.1"/>
    </source>
</evidence>
<comment type="caution">
    <text evidence="1">The sequence shown here is derived from an EMBL/GenBank/DDBJ whole genome shotgun (WGS) entry which is preliminary data.</text>
</comment>
<dbReference type="InterPro" id="IPR036691">
    <property type="entry name" value="Endo/exonu/phosph_ase_sf"/>
</dbReference>